<reference evidence="2" key="1">
    <citation type="submission" date="2020-05" db="EMBL/GenBank/DDBJ databases">
        <title>Phylogenomic resolution of chytrid fungi.</title>
        <authorList>
            <person name="Stajich J.E."/>
            <person name="Amses K."/>
            <person name="Simmons R."/>
            <person name="Seto K."/>
            <person name="Myers J."/>
            <person name="Bonds A."/>
            <person name="Quandt C.A."/>
            <person name="Barry K."/>
            <person name="Liu P."/>
            <person name="Grigoriev I."/>
            <person name="Longcore J.E."/>
            <person name="James T.Y."/>
        </authorList>
    </citation>
    <scope>NUCLEOTIDE SEQUENCE</scope>
    <source>
        <strain evidence="2">JEL0318</strain>
    </source>
</reference>
<name>A0AAD5S456_9FUNG</name>
<accession>A0AAD5S456</accession>
<feature type="compositionally biased region" description="Polar residues" evidence="1">
    <location>
        <begin position="39"/>
        <end position="50"/>
    </location>
</feature>
<dbReference type="Proteomes" id="UP001212841">
    <property type="component" value="Unassembled WGS sequence"/>
</dbReference>
<evidence type="ECO:0000313" key="3">
    <source>
        <dbReference type="Proteomes" id="UP001212841"/>
    </source>
</evidence>
<gene>
    <name evidence="2" type="ORF">HK097_003991</name>
</gene>
<dbReference type="AlphaFoldDB" id="A0AAD5S456"/>
<sequence>MPRSAEQPSPTPPPPQSETTETSEQPTPSLATDTLPHHQASQASDTSFTDPNGHAVDFDDEWNTLDQSQSFEEDEEDQEEGYLPIDAGYAAIPDDALDEETDETNSAPLPIFSHPLPEAHIEADDLEIIRNVMASLPIPESAIPDWAKVIPEEAWLPRKPEVPESDVSR</sequence>
<evidence type="ECO:0000256" key="1">
    <source>
        <dbReference type="SAM" id="MobiDB-lite"/>
    </source>
</evidence>
<evidence type="ECO:0000313" key="2">
    <source>
        <dbReference type="EMBL" id="KAJ3035926.1"/>
    </source>
</evidence>
<feature type="compositionally biased region" description="Acidic residues" evidence="1">
    <location>
        <begin position="71"/>
        <end position="80"/>
    </location>
</feature>
<evidence type="ECO:0008006" key="4">
    <source>
        <dbReference type="Google" id="ProtNLM"/>
    </source>
</evidence>
<organism evidence="2 3">
    <name type="scientific">Rhizophlyctis rosea</name>
    <dbReference type="NCBI Taxonomy" id="64517"/>
    <lineage>
        <taxon>Eukaryota</taxon>
        <taxon>Fungi</taxon>
        <taxon>Fungi incertae sedis</taxon>
        <taxon>Chytridiomycota</taxon>
        <taxon>Chytridiomycota incertae sedis</taxon>
        <taxon>Chytridiomycetes</taxon>
        <taxon>Rhizophlyctidales</taxon>
        <taxon>Rhizophlyctidaceae</taxon>
        <taxon>Rhizophlyctis</taxon>
    </lineage>
</organism>
<proteinExistence type="predicted"/>
<dbReference type="Pfam" id="PF06910">
    <property type="entry name" value="MEA1"/>
    <property type="match status" value="1"/>
</dbReference>
<dbReference type="EMBL" id="JADGJD010001992">
    <property type="protein sequence ID" value="KAJ3035926.1"/>
    <property type="molecule type" value="Genomic_DNA"/>
</dbReference>
<feature type="compositionally biased region" description="Low complexity" evidence="1">
    <location>
        <begin position="17"/>
        <end position="29"/>
    </location>
</feature>
<keyword evidence="3" id="KW-1185">Reference proteome</keyword>
<feature type="region of interest" description="Disordered" evidence="1">
    <location>
        <begin position="1"/>
        <end position="113"/>
    </location>
</feature>
<comment type="caution">
    <text evidence="2">The sequence shown here is derived from an EMBL/GenBank/DDBJ whole genome shotgun (WGS) entry which is preliminary data.</text>
</comment>
<protein>
    <recommendedName>
        <fullName evidence="4">Male-enhanced antigen 1</fullName>
    </recommendedName>
</protein>